<dbReference type="RefSeq" id="WP_271334023.1">
    <property type="nucleotide sequence ID" value="NZ_JAMZNK010000001.1"/>
</dbReference>
<keyword evidence="8" id="KW-1185">Reference proteome</keyword>
<keyword evidence="5" id="KW-0812">Transmembrane</keyword>
<dbReference type="InterPro" id="IPR009056">
    <property type="entry name" value="Cyt_c-like_dom"/>
</dbReference>
<dbReference type="Proteomes" id="UP001212170">
    <property type="component" value="Unassembled WGS sequence"/>
</dbReference>
<evidence type="ECO:0000256" key="3">
    <source>
        <dbReference type="ARBA" id="ARBA00023004"/>
    </source>
</evidence>
<dbReference type="EMBL" id="JAMZNK010000001">
    <property type="protein sequence ID" value="MDA6068144.1"/>
    <property type="molecule type" value="Genomic_DNA"/>
</dbReference>
<evidence type="ECO:0000256" key="4">
    <source>
        <dbReference type="PROSITE-ProRule" id="PRU00433"/>
    </source>
</evidence>
<gene>
    <name evidence="7" type="ORF">NJT12_00805</name>
</gene>
<evidence type="ECO:0000259" key="6">
    <source>
        <dbReference type="PROSITE" id="PS51007"/>
    </source>
</evidence>
<feature type="transmembrane region" description="Helical" evidence="5">
    <location>
        <begin position="7"/>
        <end position="26"/>
    </location>
</feature>
<keyword evidence="3 4" id="KW-0408">Iron</keyword>
<dbReference type="SUPFAM" id="SSF46626">
    <property type="entry name" value="Cytochrome c"/>
    <property type="match status" value="1"/>
</dbReference>
<keyword evidence="1 4" id="KW-0349">Heme</keyword>
<keyword evidence="5" id="KW-0472">Membrane</keyword>
<keyword evidence="2 4" id="KW-0479">Metal-binding</keyword>
<dbReference type="InterPro" id="IPR036909">
    <property type="entry name" value="Cyt_c-like_dom_sf"/>
</dbReference>
<name>A0ABT4W6D5_9FLAO</name>
<keyword evidence="5" id="KW-1133">Transmembrane helix</keyword>
<dbReference type="Pfam" id="PF00034">
    <property type="entry name" value="Cytochrom_C"/>
    <property type="match status" value="1"/>
</dbReference>
<sequence length="134" mass="15354">MKKIRLILLFSVSFIMLLAGFILHQIKTNTSPTYLVCAIPVPMFCGTPNLTENQEKGREIFNSNCAACHKKYAKSTGPALQNVDSLVVVKWLRNRKNKIDSTKIEEYGIDYHRITFSKVLNKKEIIDLIEYCNN</sequence>
<reference evidence="7 8" key="1">
    <citation type="journal article" date="2023" name="Chemosphere">
        <title>Whole genome analysis of Flavobacterium aziz-sancarii sp. nov., isolated from Ardley Island (Antarctica), revealed a rich resistome and bioremediation potential.</title>
        <authorList>
            <person name="Otur C."/>
            <person name="Okay S."/>
            <person name="Kurt-Kizildogan A."/>
        </authorList>
    </citation>
    <scope>NUCLEOTIDE SEQUENCE [LARGE SCALE GENOMIC DNA]</scope>
    <source>
        <strain evidence="7 8">AC</strain>
    </source>
</reference>
<evidence type="ECO:0000313" key="7">
    <source>
        <dbReference type="EMBL" id="MDA6068144.1"/>
    </source>
</evidence>
<proteinExistence type="predicted"/>
<organism evidence="7 8">
    <name type="scientific">Flavobacterium azizsancarii</name>
    <dbReference type="NCBI Taxonomy" id="2961580"/>
    <lineage>
        <taxon>Bacteria</taxon>
        <taxon>Pseudomonadati</taxon>
        <taxon>Bacteroidota</taxon>
        <taxon>Flavobacteriia</taxon>
        <taxon>Flavobacteriales</taxon>
        <taxon>Flavobacteriaceae</taxon>
        <taxon>Flavobacterium</taxon>
    </lineage>
</organism>
<dbReference type="Gene3D" id="1.10.760.10">
    <property type="entry name" value="Cytochrome c-like domain"/>
    <property type="match status" value="1"/>
</dbReference>
<feature type="domain" description="Cytochrome c" evidence="6">
    <location>
        <begin position="52"/>
        <end position="134"/>
    </location>
</feature>
<protein>
    <submittedName>
        <fullName evidence="7">Cytochrome c</fullName>
    </submittedName>
</protein>
<evidence type="ECO:0000256" key="1">
    <source>
        <dbReference type="ARBA" id="ARBA00022617"/>
    </source>
</evidence>
<comment type="caution">
    <text evidence="7">The sequence shown here is derived from an EMBL/GenBank/DDBJ whole genome shotgun (WGS) entry which is preliminary data.</text>
</comment>
<evidence type="ECO:0000256" key="5">
    <source>
        <dbReference type="SAM" id="Phobius"/>
    </source>
</evidence>
<evidence type="ECO:0000313" key="8">
    <source>
        <dbReference type="Proteomes" id="UP001212170"/>
    </source>
</evidence>
<evidence type="ECO:0000256" key="2">
    <source>
        <dbReference type="ARBA" id="ARBA00022723"/>
    </source>
</evidence>
<dbReference type="PROSITE" id="PS51007">
    <property type="entry name" value="CYTC"/>
    <property type="match status" value="1"/>
</dbReference>
<accession>A0ABT4W6D5</accession>